<keyword evidence="4" id="KW-1185">Reference proteome</keyword>
<feature type="region of interest" description="Disordered" evidence="1">
    <location>
        <begin position="81"/>
        <end position="114"/>
    </location>
</feature>
<evidence type="ECO:0000259" key="2">
    <source>
        <dbReference type="Pfam" id="PF14028"/>
    </source>
</evidence>
<dbReference type="NCBIfam" id="TIGR03891">
    <property type="entry name" value="thiopep_ocin"/>
    <property type="match status" value="1"/>
</dbReference>
<comment type="caution">
    <text evidence="3">The sequence shown here is derived from an EMBL/GenBank/DDBJ whole genome shotgun (WGS) entry which is preliminary data.</text>
</comment>
<dbReference type="Pfam" id="PF14028">
    <property type="entry name" value="Lant_dehydr_C"/>
    <property type="match status" value="1"/>
</dbReference>
<feature type="domain" description="Thiopeptide-type bacteriocin biosynthesis" evidence="2">
    <location>
        <begin position="125"/>
        <end position="411"/>
    </location>
</feature>
<dbReference type="Proteomes" id="UP000305906">
    <property type="component" value="Unassembled WGS sequence"/>
</dbReference>
<reference evidence="3 4" key="1">
    <citation type="submission" date="2019-05" db="EMBL/GenBank/DDBJ databases">
        <title>Streptomyces sp. NEAU-C151, a novel actinomycete isolated from soil.</title>
        <authorList>
            <person name="Han L."/>
            <person name="Jiang H."/>
        </authorList>
    </citation>
    <scope>NUCLEOTIDE SEQUENCE [LARGE SCALE GENOMIC DNA]</scope>
    <source>
        <strain evidence="3 4">NEAU-C151</strain>
    </source>
</reference>
<sequence>MAGPDRPGPGGARRRDGRGAPPAAGGLAACARHPAAVLRTAAHGRRRLGEQRVRQVPQAHVSGLGQYVDARRVPAHDQVLHRARSLRRGSARPRPRPPAYGLRAPGRRNRRRTDRGRLLVSDGGWISAHLFHHGDLDQVLTGLVDPLAEEMRERALADRCFFLRYWDGGPHIRLRVLPKNDAVRDDVRRLIEHRAAAYFARCPAPDVLTQEEYLASAQEIGAWEGVVPTERMYTNNSVHFLPYQREHHRYGRGRTVETVEEHFAESSTLALAQLRSGAGRQRRETAVLCCLLIAWLLGSADVPDLARRQLAKAGPRGSGQAALYERQRDQVLALAATMRRSAWERRRLSSDGGTLWRWTSSLTRVVDALNADATAPSAESAADLCAHLFANRVGVRVDTEGVLRYLAARAVTDPDGPQGE</sequence>
<name>A0A5R9FMN0_9ACTN</name>
<feature type="compositionally biased region" description="Basic residues" evidence="1">
    <location>
        <begin position="81"/>
        <end position="95"/>
    </location>
</feature>
<gene>
    <name evidence="3" type="ORF">FE633_32515</name>
</gene>
<dbReference type="PROSITE" id="PS51257">
    <property type="entry name" value="PROKAR_LIPOPROTEIN"/>
    <property type="match status" value="1"/>
</dbReference>
<organism evidence="3 4">
    <name type="scientific">Streptomyces montanus</name>
    <dbReference type="NCBI Taxonomy" id="2580423"/>
    <lineage>
        <taxon>Bacteria</taxon>
        <taxon>Bacillati</taxon>
        <taxon>Actinomycetota</taxon>
        <taxon>Actinomycetes</taxon>
        <taxon>Kitasatosporales</taxon>
        <taxon>Streptomycetaceae</taxon>
        <taxon>Streptomyces</taxon>
    </lineage>
</organism>
<feature type="region of interest" description="Disordered" evidence="1">
    <location>
        <begin position="1"/>
        <end position="28"/>
    </location>
</feature>
<accession>A0A5R9FMN0</accession>
<evidence type="ECO:0000313" key="3">
    <source>
        <dbReference type="EMBL" id="TLS42103.1"/>
    </source>
</evidence>
<proteinExistence type="predicted"/>
<dbReference type="InterPro" id="IPR023809">
    <property type="entry name" value="Thiopep_bacteriocin_synth_dom"/>
</dbReference>
<feature type="compositionally biased region" description="Basic residues" evidence="1">
    <location>
        <begin position="105"/>
        <end position="114"/>
    </location>
</feature>
<dbReference type="EMBL" id="VBZC01000045">
    <property type="protein sequence ID" value="TLS42103.1"/>
    <property type="molecule type" value="Genomic_DNA"/>
</dbReference>
<dbReference type="AlphaFoldDB" id="A0A5R9FMN0"/>
<protein>
    <recommendedName>
        <fullName evidence="2">Thiopeptide-type bacteriocin biosynthesis domain-containing protein</fullName>
    </recommendedName>
</protein>
<evidence type="ECO:0000313" key="4">
    <source>
        <dbReference type="Proteomes" id="UP000305906"/>
    </source>
</evidence>
<evidence type="ECO:0000256" key="1">
    <source>
        <dbReference type="SAM" id="MobiDB-lite"/>
    </source>
</evidence>
<feature type="compositionally biased region" description="Low complexity" evidence="1">
    <location>
        <begin position="19"/>
        <end position="28"/>
    </location>
</feature>